<dbReference type="GO" id="GO:0005886">
    <property type="term" value="C:plasma membrane"/>
    <property type="evidence" value="ECO:0007669"/>
    <property type="project" value="UniProtKB-SubCell"/>
</dbReference>
<protein>
    <submittedName>
        <fullName evidence="10">Putative odorant receptor 94a</fullName>
    </submittedName>
</protein>
<keyword evidence="8 10" id="KW-0675">Receptor</keyword>
<evidence type="ECO:0000256" key="8">
    <source>
        <dbReference type="ARBA" id="ARBA00023170"/>
    </source>
</evidence>
<dbReference type="InParanoid" id="E2B4E1"/>
<keyword evidence="2" id="KW-1003">Cell membrane</keyword>
<evidence type="ECO:0000256" key="4">
    <source>
        <dbReference type="ARBA" id="ARBA00022692"/>
    </source>
</evidence>
<dbReference type="AlphaFoldDB" id="E2B4E1"/>
<dbReference type="GO" id="GO:0005549">
    <property type="term" value="F:odorant binding"/>
    <property type="evidence" value="ECO:0007669"/>
    <property type="project" value="InterPro"/>
</dbReference>
<gene>
    <name evidence="10" type="ORF">EAI_17049</name>
</gene>
<dbReference type="PANTHER" id="PTHR21137">
    <property type="entry name" value="ODORANT RECEPTOR"/>
    <property type="match status" value="1"/>
</dbReference>
<dbReference type="Pfam" id="PF02949">
    <property type="entry name" value="7tm_6"/>
    <property type="match status" value="1"/>
</dbReference>
<keyword evidence="9" id="KW-0807">Transducer</keyword>
<evidence type="ECO:0000313" key="11">
    <source>
        <dbReference type="Proteomes" id="UP000008237"/>
    </source>
</evidence>
<keyword evidence="11" id="KW-1185">Reference proteome</keyword>
<evidence type="ECO:0000313" key="10">
    <source>
        <dbReference type="EMBL" id="EFN89435.1"/>
    </source>
</evidence>
<evidence type="ECO:0000256" key="2">
    <source>
        <dbReference type="ARBA" id="ARBA00022475"/>
    </source>
</evidence>
<name>E2B4E1_HARSA</name>
<dbReference type="GO" id="GO:0007165">
    <property type="term" value="P:signal transduction"/>
    <property type="evidence" value="ECO:0007669"/>
    <property type="project" value="UniProtKB-KW"/>
</dbReference>
<keyword evidence="6" id="KW-1133">Transmembrane helix</keyword>
<evidence type="ECO:0000256" key="1">
    <source>
        <dbReference type="ARBA" id="ARBA00004651"/>
    </source>
</evidence>
<evidence type="ECO:0000256" key="3">
    <source>
        <dbReference type="ARBA" id="ARBA00022606"/>
    </source>
</evidence>
<dbReference type="EMBL" id="GL445552">
    <property type="protein sequence ID" value="EFN89435.1"/>
    <property type="molecule type" value="Genomic_DNA"/>
</dbReference>
<keyword evidence="7" id="KW-0472">Membrane</keyword>
<sequence>MFVQFSIISFVLCLSVYKMSNMTSLFTPEFAHLFSYLASMLTQIFLYCWYGNESAEVCNAIYEMNWTTLRVQVMKDLTIIMMCASKPFTMSSGHVVTLTLDSFMSVSIFEIGSGQS</sequence>
<dbReference type="GO" id="GO:0004984">
    <property type="term" value="F:olfactory receptor activity"/>
    <property type="evidence" value="ECO:0007669"/>
    <property type="project" value="InterPro"/>
</dbReference>
<dbReference type="PANTHER" id="PTHR21137:SF35">
    <property type="entry name" value="ODORANT RECEPTOR 19A-RELATED"/>
    <property type="match status" value="1"/>
</dbReference>
<keyword evidence="4" id="KW-0812">Transmembrane</keyword>
<accession>E2B4E1</accession>
<organism evidence="11">
    <name type="scientific">Harpegnathos saltator</name>
    <name type="common">Jerdon's jumping ant</name>
    <dbReference type="NCBI Taxonomy" id="610380"/>
    <lineage>
        <taxon>Eukaryota</taxon>
        <taxon>Metazoa</taxon>
        <taxon>Ecdysozoa</taxon>
        <taxon>Arthropoda</taxon>
        <taxon>Hexapoda</taxon>
        <taxon>Insecta</taxon>
        <taxon>Pterygota</taxon>
        <taxon>Neoptera</taxon>
        <taxon>Endopterygota</taxon>
        <taxon>Hymenoptera</taxon>
        <taxon>Apocrita</taxon>
        <taxon>Aculeata</taxon>
        <taxon>Formicoidea</taxon>
        <taxon>Formicidae</taxon>
        <taxon>Ponerinae</taxon>
        <taxon>Ponerini</taxon>
        <taxon>Harpegnathos</taxon>
    </lineage>
</organism>
<keyword evidence="3" id="KW-0716">Sensory transduction</keyword>
<proteinExistence type="predicted"/>
<dbReference type="OMA" id="EITINHE"/>
<reference evidence="10 11" key="1">
    <citation type="journal article" date="2010" name="Science">
        <title>Genomic comparison of the ants Camponotus floridanus and Harpegnathos saltator.</title>
        <authorList>
            <person name="Bonasio R."/>
            <person name="Zhang G."/>
            <person name="Ye C."/>
            <person name="Mutti N.S."/>
            <person name="Fang X."/>
            <person name="Qin N."/>
            <person name="Donahue G."/>
            <person name="Yang P."/>
            <person name="Li Q."/>
            <person name="Li C."/>
            <person name="Zhang P."/>
            <person name="Huang Z."/>
            <person name="Berger S.L."/>
            <person name="Reinberg D."/>
            <person name="Wang J."/>
            <person name="Liebig J."/>
        </authorList>
    </citation>
    <scope>NUCLEOTIDE SEQUENCE [LARGE SCALE GENOMIC DNA]</scope>
    <source>
        <strain evidence="10 11">R22 G/1</strain>
    </source>
</reference>
<comment type="subcellular location">
    <subcellularLocation>
        <location evidence="1">Cell membrane</location>
        <topology evidence="1">Multi-pass membrane protein</topology>
    </subcellularLocation>
</comment>
<evidence type="ECO:0000256" key="7">
    <source>
        <dbReference type="ARBA" id="ARBA00023136"/>
    </source>
</evidence>
<dbReference type="OrthoDB" id="6597368at2759"/>
<evidence type="ECO:0000256" key="5">
    <source>
        <dbReference type="ARBA" id="ARBA00022725"/>
    </source>
</evidence>
<keyword evidence="5" id="KW-0552">Olfaction</keyword>
<evidence type="ECO:0000256" key="6">
    <source>
        <dbReference type="ARBA" id="ARBA00022989"/>
    </source>
</evidence>
<evidence type="ECO:0000256" key="9">
    <source>
        <dbReference type="ARBA" id="ARBA00023224"/>
    </source>
</evidence>
<dbReference type="Proteomes" id="UP000008237">
    <property type="component" value="Unassembled WGS sequence"/>
</dbReference>
<dbReference type="InterPro" id="IPR004117">
    <property type="entry name" value="7tm6_olfct_rcpt"/>
</dbReference>